<evidence type="ECO:0000313" key="1">
    <source>
        <dbReference type="EMBL" id="NIE49875.1"/>
    </source>
</evidence>
<keyword evidence="1" id="KW-0540">Nuclease</keyword>
<name>A0A6G5AFV2_RHIMP</name>
<reference evidence="1" key="1">
    <citation type="submission" date="2020-03" db="EMBL/GenBank/DDBJ databases">
        <title>A transcriptome and proteome of the tick Rhipicephalus microplus shaped by the genetic composition of its hosts and developmental stage.</title>
        <authorList>
            <person name="Garcia G.R."/>
            <person name="Ribeiro J.M.C."/>
            <person name="Maruyama S.R."/>
            <person name="Gardinasse L.G."/>
            <person name="Nelson K."/>
            <person name="Ferreira B.R."/>
            <person name="Andrade T.G."/>
            <person name="Santos I.K.F.M."/>
        </authorList>
    </citation>
    <scope>NUCLEOTIDE SEQUENCE</scope>
    <source>
        <strain evidence="1">NSGR</strain>
        <tissue evidence="1">Salivary glands</tissue>
    </source>
</reference>
<dbReference type="AlphaFoldDB" id="A0A6G5AFV2"/>
<sequence>MVTTHESKAHFSDFEFCITESLSCDSSNVIYTLHCNICGQEYIGQTDTPFRLRFNNHRYHATSLPKLPLSRHLRLPNHSFENISVTLLQSGFSNRREREQREAYFIFKFRTLVAGIKEDPGKLSCLREVSQEEIGDKD</sequence>
<protein>
    <submittedName>
        <fullName evidence="1">Putative catalytic giy-yig endonuclease domain of penelope-like elements</fullName>
    </submittedName>
</protein>
<dbReference type="EMBL" id="GIKN01007602">
    <property type="protein sequence ID" value="NIE49875.1"/>
    <property type="molecule type" value="Transcribed_RNA"/>
</dbReference>
<keyword evidence="1" id="KW-0255">Endonuclease</keyword>
<dbReference type="GO" id="GO:0004519">
    <property type="term" value="F:endonuclease activity"/>
    <property type="evidence" value="ECO:0007669"/>
    <property type="project" value="UniProtKB-KW"/>
</dbReference>
<dbReference type="CDD" id="cd10442">
    <property type="entry name" value="GIY-YIG_PLEs"/>
    <property type="match status" value="1"/>
</dbReference>
<proteinExistence type="predicted"/>
<dbReference type="Gene3D" id="3.40.1440.10">
    <property type="entry name" value="GIY-YIG endonuclease"/>
    <property type="match status" value="1"/>
</dbReference>
<dbReference type="InterPro" id="IPR035901">
    <property type="entry name" value="GIY-YIG_endonuc_sf"/>
</dbReference>
<accession>A0A6G5AFV2</accession>
<organism evidence="1">
    <name type="scientific">Rhipicephalus microplus</name>
    <name type="common">Cattle tick</name>
    <name type="synonym">Boophilus microplus</name>
    <dbReference type="NCBI Taxonomy" id="6941"/>
    <lineage>
        <taxon>Eukaryota</taxon>
        <taxon>Metazoa</taxon>
        <taxon>Ecdysozoa</taxon>
        <taxon>Arthropoda</taxon>
        <taxon>Chelicerata</taxon>
        <taxon>Arachnida</taxon>
        <taxon>Acari</taxon>
        <taxon>Parasitiformes</taxon>
        <taxon>Ixodida</taxon>
        <taxon>Ixodoidea</taxon>
        <taxon>Ixodidae</taxon>
        <taxon>Rhipicephalinae</taxon>
        <taxon>Rhipicephalus</taxon>
        <taxon>Boophilus</taxon>
    </lineage>
</organism>
<keyword evidence="1" id="KW-0378">Hydrolase</keyword>